<evidence type="ECO:0000256" key="1">
    <source>
        <dbReference type="SAM" id="Phobius"/>
    </source>
</evidence>
<evidence type="ECO:0000313" key="3">
    <source>
        <dbReference type="Proteomes" id="UP000245252"/>
    </source>
</evidence>
<dbReference type="OrthoDB" id="8305245at2"/>
<gene>
    <name evidence="2" type="ORF">DEM27_32585</name>
</gene>
<protein>
    <submittedName>
        <fullName evidence="2">NAD(P)+ transhydrogenase beta chain</fullName>
    </submittedName>
</protein>
<evidence type="ECO:0000313" key="2">
    <source>
        <dbReference type="EMBL" id="PWE52139.1"/>
    </source>
</evidence>
<dbReference type="Proteomes" id="UP000245252">
    <property type="component" value="Unassembled WGS sequence"/>
</dbReference>
<comment type="caution">
    <text evidence="2">The sequence shown here is derived from an EMBL/GenBank/DDBJ whole genome shotgun (WGS) entry which is preliminary data.</text>
</comment>
<keyword evidence="3" id="KW-1185">Reference proteome</keyword>
<keyword evidence="1" id="KW-0812">Transmembrane</keyword>
<dbReference type="EMBL" id="QFBC01000034">
    <property type="protein sequence ID" value="PWE52139.1"/>
    <property type="molecule type" value="Genomic_DNA"/>
</dbReference>
<feature type="transmembrane region" description="Helical" evidence="1">
    <location>
        <begin position="12"/>
        <end position="32"/>
    </location>
</feature>
<accession>A0A2U2DFR4</accession>
<keyword evidence="1" id="KW-0472">Membrane</keyword>
<keyword evidence="1" id="KW-1133">Transmembrane helix</keyword>
<organism evidence="2 3">
    <name type="scientific">Metarhizobium album</name>
    <dbReference type="NCBI Taxonomy" id="2182425"/>
    <lineage>
        <taxon>Bacteria</taxon>
        <taxon>Pseudomonadati</taxon>
        <taxon>Pseudomonadota</taxon>
        <taxon>Alphaproteobacteria</taxon>
        <taxon>Hyphomicrobiales</taxon>
        <taxon>Rhizobiaceae</taxon>
        <taxon>Metarhizobium</taxon>
    </lineage>
</organism>
<sequence length="87" mass="9395">MQKPGYNLTRQAFWLSFVLAWIVIGALVVGGLRGSREAVDLAGLTIPSMIALIAALLGIHRAFGSLDYRAAATNMPRDQPAEEGELR</sequence>
<dbReference type="RefSeq" id="WP_109462385.1">
    <property type="nucleotide sequence ID" value="NZ_QFBC01000034.1"/>
</dbReference>
<proteinExistence type="predicted"/>
<reference evidence="2 3" key="1">
    <citation type="submission" date="2018-05" db="EMBL/GenBank/DDBJ databases">
        <title>The draft genome of strain NS-104.</title>
        <authorList>
            <person name="Hang P."/>
            <person name="Jiang J."/>
        </authorList>
    </citation>
    <scope>NUCLEOTIDE SEQUENCE [LARGE SCALE GENOMIC DNA]</scope>
    <source>
        <strain evidence="2 3">NS-104</strain>
    </source>
</reference>
<name>A0A2U2DFR4_9HYPH</name>
<feature type="transmembrane region" description="Helical" evidence="1">
    <location>
        <begin position="38"/>
        <end position="59"/>
    </location>
</feature>
<dbReference type="AlphaFoldDB" id="A0A2U2DFR4"/>